<evidence type="ECO:0000256" key="1">
    <source>
        <dbReference type="SAM" id="SignalP"/>
    </source>
</evidence>
<comment type="caution">
    <text evidence="2">The sequence shown here is derived from an EMBL/GenBank/DDBJ whole genome shotgun (WGS) entry which is preliminary data.</text>
</comment>
<keyword evidence="1" id="KW-0732">Signal</keyword>
<protein>
    <submittedName>
        <fullName evidence="2">Periplasmic heavy metal sensor</fullName>
    </submittedName>
</protein>
<gene>
    <name evidence="2" type="ORF">QQ020_05035</name>
</gene>
<sequence length="155" mass="18242">MKTQNFKTITLLLVVFLTSTSMNLMAQDEQERPRRQGPDAKALADKRLKIPDLTDAQSEQIKKIRVKAQQQTLPIKNTMREKRARLTTLSTTEKANMNEINKVVEEIGDLQTQLMKHRETSRQEIRALLNDEQRVFFDSHMQRRHRGKHQKHRRG</sequence>
<dbReference type="EMBL" id="JAUJEB010000001">
    <property type="protein sequence ID" value="MDN5211399.1"/>
    <property type="molecule type" value="Genomic_DNA"/>
</dbReference>
<dbReference type="Pfam" id="PF13801">
    <property type="entry name" value="Metal_resist"/>
    <property type="match status" value="1"/>
</dbReference>
<proteinExistence type="predicted"/>
<reference evidence="2" key="1">
    <citation type="submission" date="2023-06" db="EMBL/GenBank/DDBJ databases">
        <title>Genomic of Agaribacillus aureum.</title>
        <authorList>
            <person name="Wang G."/>
        </authorList>
    </citation>
    <scope>NUCLEOTIDE SEQUENCE</scope>
    <source>
        <strain evidence="2">BMA12</strain>
    </source>
</reference>
<dbReference type="InterPro" id="IPR025961">
    <property type="entry name" value="Metal_resist"/>
</dbReference>
<dbReference type="Gene3D" id="1.20.120.1490">
    <property type="match status" value="1"/>
</dbReference>
<keyword evidence="3" id="KW-1185">Reference proteome</keyword>
<name>A0ABT8L0W6_9BACT</name>
<organism evidence="2 3">
    <name type="scientific">Agaribacillus aureus</name>
    <dbReference type="NCBI Taxonomy" id="3051825"/>
    <lineage>
        <taxon>Bacteria</taxon>
        <taxon>Pseudomonadati</taxon>
        <taxon>Bacteroidota</taxon>
        <taxon>Cytophagia</taxon>
        <taxon>Cytophagales</taxon>
        <taxon>Splendidivirgaceae</taxon>
        <taxon>Agaribacillus</taxon>
    </lineage>
</organism>
<dbReference type="RefSeq" id="WP_346756733.1">
    <property type="nucleotide sequence ID" value="NZ_JAUJEB010000001.1"/>
</dbReference>
<accession>A0ABT8L0W6</accession>
<evidence type="ECO:0000313" key="3">
    <source>
        <dbReference type="Proteomes" id="UP001172083"/>
    </source>
</evidence>
<evidence type="ECO:0000313" key="2">
    <source>
        <dbReference type="EMBL" id="MDN5211399.1"/>
    </source>
</evidence>
<feature type="chain" id="PRO_5045172995" evidence="1">
    <location>
        <begin position="27"/>
        <end position="155"/>
    </location>
</feature>
<dbReference type="Proteomes" id="UP001172083">
    <property type="component" value="Unassembled WGS sequence"/>
</dbReference>
<feature type="signal peptide" evidence="1">
    <location>
        <begin position="1"/>
        <end position="26"/>
    </location>
</feature>